<name>A0A0F9CAK3_9ZZZZ</name>
<comment type="caution">
    <text evidence="1">The sequence shown here is derived from an EMBL/GenBank/DDBJ whole genome shotgun (WGS) entry which is preliminary data.</text>
</comment>
<dbReference type="AlphaFoldDB" id="A0A0F9CAK3"/>
<sequence>MRVCDICIEPLPRDSNWWSVGIAANNPDDHGKYFELCANHKNQVHEFIKLKIEEAKK</sequence>
<organism evidence="1">
    <name type="scientific">marine sediment metagenome</name>
    <dbReference type="NCBI Taxonomy" id="412755"/>
    <lineage>
        <taxon>unclassified sequences</taxon>
        <taxon>metagenomes</taxon>
        <taxon>ecological metagenomes</taxon>
    </lineage>
</organism>
<accession>A0A0F9CAK3</accession>
<dbReference type="EMBL" id="LAZR01047637">
    <property type="protein sequence ID" value="KKK93756.1"/>
    <property type="molecule type" value="Genomic_DNA"/>
</dbReference>
<evidence type="ECO:0000313" key="1">
    <source>
        <dbReference type="EMBL" id="KKK93756.1"/>
    </source>
</evidence>
<reference evidence="1" key="1">
    <citation type="journal article" date="2015" name="Nature">
        <title>Complex archaea that bridge the gap between prokaryotes and eukaryotes.</title>
        <authorList>
            <person name="Spang A."/>
            <person name="Saw J.H."/>
            <person name="Jorgensen S.L."/>
            <person name="Zaremba-Niedzwiedzka K."/>
            <person name="Martijn J."/>
            <person name="Lind A.E."/>
            <person name="van Eijk R."/>
            <person name="Schleper C."/>
            <person name="Guy L."/>
            <person name="Ettema T.J."/>
        </authorList>
    </citation>
    <scope>NUCLEOTIDE SEQUENCE</scope>
</reference>
<protein>
    <submittedName>
        <fullName evidence="1">Uncharacterized protein</fullName>
    </submittedName>
</protein>
<proteinExistence type="predicted"/>
<gene>
    <name evidence="1" type="ORF">LCGC14_2689710</name>
</gene>